<dbReference type="PANTHER" id="PTHR47981">
    <property type="entry name" value="RAB FAMILY"/>
    <property type="match status" value="1"/>
</dbReference>
<accession>W7T495</accession>
<proteinExistence type="inferred from homology"/>
<dbReference type="InterPro" id="IPR005225">
    <property type="entry name" value="Small_GTP-bd"/>
</dbReference>
<dbReference type="PROSITE" id="PS51419">
    <property type="entry name" value="RAB"/>
    <property type="match status" value="1"/>
</dbReference>
<dbReference type="InterPro" id="IPR001806">
    <property type="entry name" value="Small_GTPase"/>
</dbReference>
<dbReference type="SUPFAM" id="SSF52540">
    <property type="entry name" value="P-loop containing nucleoside triphosphate hydrolases"/>
    <property type="match status" value="1"/>
</dbReference>
<dbReference type="PRINTS" id="PR00449">
    <property type="entry name" value="RASTRNSFRMNG"/>
</dbReference>
<dbReference type="AlphaFoldDB" id="W7T495"/>
<keyword evidence="2" id="KW-0547">Nucleotide-binding</keyword>
<keyword evidence="3" id="KW-0342">GTP-binding</keyword>
<dbReference type="PROSITE" id="PS51420">
    <property type="entry name" value="RHO"/>
    <property type="match status" value="1"/>
</dbReference>
<comment type="similarity">
    <text evidence="1">Belongs to the small GTPase superfamily. Rab family.</text>
</comment>
<evidence type="ECO:0000256" key="1">
    <source>
        <dbReference type="ARBA" id="ARBA00006270"/>
    </source>
</evidence>
<dbReference type="PANTHER" id="PTHR47981:SF20">
    <property type="entry name" value="RAS-RELATED PROTEIN RAB-7A"/>
    <property type="match status" value="1"/>
</dbReference>
<dbReference type="EMBL" id="AZIL01002355">
    <property type="protein sequence ID" value="EWM21825.1"/>
    <property type="molecule type" value="Genomic_DNA"/>
</dbReference>
<evidence type="ECO:0000313" key="7">
    <source>
        <dbReference type="Proteomes" id="UP000019335"/>
    </source>
</evidence>
<keyword evidence="7" id="KW-1185">Reference proteome</keyword>
<evidence type="ECO:0000313" key="6">
    <source>
        <dbReference type="EMBL" id="EWM21825.1"/>
    </source>
</evidence>
<dbReference type="GO" id="GO:0005525">
    <property type="term" value="F:GTP binding"/>
    <property type="evidence" value="ECO:0007669"/>
    <property type="project" value="UniProtKB-KW"/>
</dbReference>
<organism evidence="6 7">
    <name type="scientific">Nannochloropsis gaditana</name>
    <dbReference type="NCBI Taxonomy" id="72520"/>
    <lineage>
        <taxon>Eukaryota</taxon>
        <taxon>Sar</taxon>
        <taxon>Stramenopiles</taxon>
        <taxon>Ochrophyta</taxon>
        <taxon>Eustigmatophyceae</taxon>
        <taxon>Eustigmatales</taxon>
        <taxon>Monodopsidaceae</taxon>
        <taxon>Nannochloropsis</taxon>
    </lineage>
</organism>
<dbReference type="Gene3D" id="3.40.50.300">
    <property type="entry name" value="P-loop containing nucleotide triphosphate hydrolases"/>
    <property type="match status" value="1"/>
</dbReference>
<dbReference type="FunFam" id="3.40.50.300:FF:000086">
    <property type="entry name" value="Ras-related small GTPase"/>
    <property type="match status" value="1"/>
</dbReference>
<dbReference type="InterPro" id="IPR027417">
    <property type="entry name" value="P-loop_NTPase"/>
</dbReference>
<keyword evidence="5" id="KW-0636">Prenylation</keyword>
<comment type="caution">
    <text evidence="6">The sequence shown here is derived from an EMBL/GenBank/DDBJ whole genome shotgun (WGS) entry which is preliminary data.</text>
</comment>
<sequence length="209" mass="23638">MAHRKKVLFKYIILGDSGVGKTCLMNQYVQKRFDKTYKATIGADFLTKDVMIDDKLVTLQIWDTAGQEKFQSLGQAFYRGADVCMLVYDMTNPKSFDNLEHWRTDFLHNASPPDPDNFPFIVLGNKADMEADRKVPKHKALTWTKSKGPKPLPYFETSAKDATRVEAAFLEAAQLALEQVSQEKDDYFPDTINLSQPATRRSAEPAGCC</sequence>
<dbReference type="Proteomes" id="UP000019335">
    <property type="component" value="Unassembled WGS sequence"/>
</dbReference>
<evidence type="ECO:0000256" key="4">
    <source>
        <dbReference type="ARBA" id="ARBA00023288"/>
    </source>
</evidence>
<evidence type="ECO:0000256" key="3">
    <source>
        <dbReference type="ARBA" id="ARBA00023134"/>
    </source>
</evidence>
<dbReference type="CDD" id="cd01862">
    <property type="entry name" value="Rab7"/>
    <property type="match status" value="1"/>
</dbReference>
<name>W7T495_9STRA</name>
<gene>
    <name evidence="6" type="ORF">Naga_100051g22</name>
</gene>
<dbReference type="NCBIfam" id="TIGR00231">
    <property type="entry name" value="small_GTP"/>
    <property type="match status" value="1"/>
</dbReference>
<dbReference type="Pfam" id="PF00071">
    <property type="entry name" value="Ras"/>
    <property type="match status" value="1"/>
</dbReference>
<dbReference type="SMART" id="SM00173">
    <property type="entry name" value="RAS"/>
    <property type="match status" value="1"/>
</dbReference>
<protein>
    <submittedName>
        <fullName evidence="6">Rab7 family gtpase</fullName>
    </submittedName>
</protein>
<keyword evidence="4" id="KW-0449">Lipoprotein</keyword>
<dbReference type="SMART" id="SM00176">
    <property type="entry name" value="RAN"/>
    <property type="match status" value="1"/>
</dbReference>
<evidence type="ECO:0000256" key="2">
    <source>
        <dbReference type="ARBA" id="ARBA00022741"/>
    </source>
</evidence>
<dbReference type="OrthoDB" id="1436450at2759"/>
<reference evidence="6 7" key="1">
    <citation type="journal article" date="2014" name="Mol. Plant">
        <title>Chromosome Scale Genome Assembly and Transcriptome Profiling of Nannochloropsis gaditana in Nitrogen Depletion.</title>
        <authorList>
            <person name="Corteggiani Carpinelli E."/>
            <person name="Telatin A."/>
            <person name="Vitulo N."/>
            <person name="Forcato C."/>
            <person name="D'Angelo M."/>
            <person name="Schiavon R."/>
            <person name="Vezzi A."/>
            <person name="Giacometti G.M."/>
            <person name="Morosinotto T."/>
            <person name="Valle G."/>
        </authorList>
    </citation>
    <scope>NUCLEOTIDE SEQUENCE [LARGE SCALE GENOMIC DNA]</scope>
    <source>
        <strain evidence="6 7">B-31</strain>
    </source>
</reference>
<dbReference type="PROSITE" id="PS51421">
    <property type="entry name" value="RAS"/>
    <property type="match status" value="1"/>
</dbReference>
<dbReference type="GO" id="GO:0003924">
    <property type="term" value="F:GTPase activity"/>
    <property type="evidence" value="ECO:0007669"/>
    <property type="project" value="InterPro"/>
</dbReference>
<evidence type="ECO:0000256" key="5">
    <source>
        <dbReference type="ARBA" id="ARBA00023289"/>
    </source>
</evidence>
<dbReference type="SMART" id="SM00175">
    <property type="entry name" value="RAB"/>
    <property type="match status" value="1"/>
</dbReference>
<dbReference type="SMART" id="SM00174">
    <property type="entry name" value="RHO"/>
    <property type="match status" value="1"/>
</dbReference>